<gene>
    <name evidence="1" type="ORF">LY90DRAFT_507179</name>
</gene>
<reference evidence="1 2" key="1">
    <citation type="submission" date="2016-08" db="EMBL/GenBank/DDBJ databases">
        <title>A Parts List for Fungal Cellulosomes Revealed by Comparative Genomics.</title>
        <authorList>
            <consortium name="DOE Joint Genome Institute"/>
            <person name="Haitjema C.H."/>
            <person name="Gilmore S.P."/>
            <person name="Henske J.K."/>
            <person name="Solomon K.V."/>
            <person name="De Groot R."/>
            <person name="Kuo A."/>
            <person name="Mondo S.J."/>
            <person name="Salamov A.A."/>
            <person name="Labutti K."/>
            <person name="Zhao Z."/>
            <person name="Chiniquy J."/>
            <person name="Barry K."/>
            <person name="Brewer H.M."/>
            <person name="Purvine S.O."/>
            <person name="Wright A.T."/>
            <person name="Boxma B."/>
            <person name="Van Alen T."/>
            <person name="Hackstein J.H."/>
            <person name="Baker S.E."/>
            <person name="Grigoriev I.V."/>
            <person name="O'Malley M.A."/>
        </authorList>
    </citation>
    <scope>NUCLEOTIDE SEQUENCE [LARGE SCALE GENOMIC DNA]</scope>
    <source>
        <strain evidence="1 2">G1</strain>
    </source>
</reference>
<name>A0A1Y2D7T2_9FUNG</name>
<accession>A0A1Y2D7T2</accession>
<protein>
    <submittedName>
        <fullName evidence="1">Uncharacterized protein</fullName>
    </submittedName>
</protein>
<dbReference type="Proteomes" id="UP000193920">
    <property type="component" value="Unassembled WGS sequence"/>
</dbReference>
<comment type="caution">
    <text evidence="1">The sequence shown here is derived from an EMBL/GenBank/DDBJ whole genome shotgun (WGS) entry which is preliminary data.</text>
</comment>
<evidence type="ECO:0000313" key="2">
    <source>
        <dbReference type="Proteomes" id="UP000193920"/>
    </source>
</evidence>
<proteinExistence type="predicted"/>
<dbReference type="EMBL" id="MCOG01000079">
    <property type="protein sequence ID" value="ORY55176.1"/>
    <property type="molecule type" value="Genomic_DNA"/>
</dbReference>
<sequence>MDDVENINSNSKNKNIIDNYKNINNKINSHKIVKEEININESVKINGINNRTNKSVTSDFIKEVNIIDSNNSKVDNIQITSNANKNEQFINKKYSVNNITYIKEKKINNNNFPIDFSKIINVDSNKDIKIEEIKKKIKIKHICIQNNGKNKININKLMILKQPEIAFKGDY</sequence>
<evidence type="ECO:0000313" key="1">
    <source>
        <dbReference type="EMBL" id="ORY55176.1"/>
    </source>
</evidence>
<dbReference type="AlphaFoldDB" id="A0A1Y2D7T2"/>
<keyword evidence="2" id="KW-1185">Reference proteome</keyword>
<organism evidence="1 2">
    <name type="scientific">Neocallimastix californiae</name>
    <dbReference type="NCBI Taxonomy" id="1754190"/>
    <lineage>
        <taxon>Eukaryota</taxon>
        <taxon>Fungi</taxon>
        <taxon>Fungi incertae sedis</taxon>
        <taxon>Chytridiomycota</taxon>
        <taxon>Chytridiomycota incertae sedis</taxon>
        <taxon>Neocallimastigomycetes</taxon>
        <taxon>Neocallimastigales</taxon>
        <taxon>Neocallimastigaceae</taxon>
        <taxon>Neocallimastix</taxon>
    </lineage>
</organism>